<comment type="caution">
    <text evidence="10">The sequence shown here is derived from an EMBL/GenBank/DDBJ whole genome shotgun (WGS) entry which is preliminary data.</text>
</comment>
<dbReference type="Gene3D" id="3.40.50.720">
    <property type="entry name" value="NAD(P)-binding Rossmann-like Domain"/>
    <property type="match status" value="1"/>
</dbReference>
<organism evidence="10 11">
    <name type="scientific">Novosphingobium clariflavum</name>
    <dbReference type="NCBI Taxonomy" id="2029884"/>
    <lineage>
        <taxon>Bacteria</taxon>
        <taxon>Pseudomonadati</taxon>
        <taxon>Pseudomonadota</taxon>
        <taxon>Alphaproteobacteria</taxon>
        <taxon>Sphingomonadales</taxon>
        <taxon>Sphingomonadaceae</taxon>
        <taxon>Novosphingobium</taxon>
    </lineage>
</organism>
<protein>
    <submittedName>
        <fullName evidence="10">NADP-dependent malic enzyme</fullName>
        <ecNumber evidence="10">1.1.1.40</ecNumber>
    </submittedName>
</protein>
<comment type="similarity">
    <text evidence="3">In the N-terminal section; belongs to the malic enzymes family.</text>
</comment>
<dbReference type="GO" id="GO:0004473">
    <property type="term" value="F:malate dehydrogenase (decarboxylating) (NADP+) activity"/>
    <property type="evidence" value="ECO:0007669"/>
    <property type="project" value="UniProtKB-EC"/>
</dbReference>
<evidence type="ECO:0000256" key="7">
    <source>
        <dbReference type="ARBA" id="ARBA00023268"/>
    </source>
</evidence>
<comment type="cofactor">
    <cofactor evidence="2">
        <name>Mg(2+)</name>
        <dbReference type="ChEBI" id="CHEBI:18420"/>
    </cofactor>
</comment>
<dbReference type="EC" id="1.1.1.40" evidence="10"/>
<dbReference type="Gene3D" id="3.40.50.10750">
    <property type="entry name" value="Isocitrate/Isopropylmalate dehydrogenase-like"/>
    <property type="match status" value="1"/>
</dbReference>
<name>A0ABV6S5G3_9SPHN</name>
<evidence type="ECO:0000256" key="2">
    <source>
        <dbReference type="ARBA" id="ARBA00001946"/>
    </source>
</evidence>
<comment type="similarity">
    <text evidence="4">In the C-terminal section; belongs to the phosphate acetyltransferase and butyryltransferase family.</text>
</comment>
<dbReference type="RefSeq" id="WP_379489317.1">
    <property type="nucleotide sequence ID" value="NZ_JAPCWC010000004.1"/>
</dbReference>
<evidence type="ECO:0000313" key="10">
    <source>
        <dbReference type="EMBL" id="MFC0684460.1"/>
    </source>
</evidence>
<dbReference type="CDD" id="cd05311">
    <property type="entry name" value="NAD_bind_2_malic_enz"/>
    <property type="match status" value="1"/>
</dbReference>
<dbReference type="PIRSF" id="PIRSF036684">
    <property type="entry name" value="ME_PTA"/>
    <property type="match status" value="1"/>
</dbReference>
<dbReference type="InterPro" id="IPR045213">
    <property type="entry name" value="Malic_NAD-bd_bact_type"/>
</dbReference>
<dbReference type="Pfam" id="PF00390">
    <property type="entry name" value="malic"/>
    <property type="match status" value="1"/>
</dbReference>
<dbReference type="SMART" id="SM01274">
    <property type="entry name" value="malic"/>
    <property type="match status" value="1"/>
</dbReference>
<dbReference type="InterPro" id="IPR002505">
    <property type="entry name" value="PTA_PTB"/>
</dbReference>
<keyword evidence="5" id="KW-0479">Metal-binding</keyword>
<comment type="cofactor">
    <cofactor evidence="1">
        <name>Mn(2+)</name>
        <dbReference type="ChEBI" id="CHEBI:29035"/>
    </cofactor>
</comment>
<evidence type="ECO:0000259" key="9">
    <source>
        <dbReference type="SMART" id="SM01274"/>
    </source>
</evidence>
<dbReference type="InterPro" id="IPR012188">
    <property type="entry name" value="ME_PTA"/>
</dbReference>
<dbReference type="Gene3D" id="3.40.50.10950">
    <property type="match status" value="1"/>
</dbReference>
<accession>A0ABV6S5G3</accession>
<dbReference type="InterPro" id="IPR042113">
    <property type="entry name" value="P_AcTrfase_dom1"/>
</dbReference>
<dbReference type="InterPro" id="IPR036291">
    <property type="entry name" value="NAD(P)-bd_dom_sf"/>
</dbReference>
<dbReference type="PANTHER" id="PTHR43237:SF4">
    <property type="entry name" value="NADP-DEPENDENT MALIC ENZYME"/>
    <property type="match status" value="1"/>
</dbReference>
<gene>
    <name evidence="10" type="ORF">ACFFF8_07625</name>
</gene>
<dbReference type="InterPro" id="IPR046346">
    <property type="entry name" value="Aminoacid_DH-like_N_sf"/>
</dbReference>
<keyword evidence="11" id="KW-1185">Reference proteome</keyword>
<dbReference type="Pfam" id="PF03949">
    <property type="entry name" value="Malic_M"/>
    <property type="match status" value="1"/>
</dbReference>
<dbReference type="Gene3D" id="3.40.50.10380">
    <property type="entry name" value="Malic enzyme, N-terminal domain"/>
    <property type="match status" value="1"/>
</dbReference>
<feature type="domain" description="Malic enzyme NAD-binding" evidence="8">
    <location>
        <begin position="148"/>
        <end position="383"/>
    </location>
</feature>
<evidence type="ECO:0000256" key="5">
    <source>
        <dbReference type="ARBA" id="ARBA00022723"/>
    </source>
</evidence>
<dbReference type="SUPFAM" id="SSF53223">
    <property type="entry name" value="Aminoacid dehydrogenase-like, N-terminal domain"/>
    <property type="match status" value="1"/>
</dbReference>
<proteinExistence type="inferred from homology"/>
<dbReference type="InterPro" id="IPR012302">
    <property type="entry name" value="Malic_NAD-bd"/>
</dbReference>
<feature type="domain" description="Malic enzyme N-terminal" evidence="9">
    <location>
        <begin position="3"/>
        <end position="136"/>
    </location>
</feature>
<dbReference type="InterPro" id="IPR042112">
    <property type="entry name" value="P_AcTrfase_dom2"/>
</dbReference>
<evidence type="ECO:0000256" key="6">
    <source>
        <dbReference type="ARBA" id="ARBA00023002"/>
    </source>
</evidence>
<dbReference type="PROSITE" id="PS00331">
    <property type="entry name" value="MALIC_ENZYMES"/>
    <property type="match status" value="1"/>
</dbReference>
<dbReference type="PANTHER" id="PTHR43237">
    <property type="entry name" value="NADP-DEPENDENT MALIC ENZYME"/>
    <property type="match status" value="1"/>
</dbReference>
<dbReference type="Proteomes" id="UP001589858">
    <property type="component" value="Unassembled WGS sequence"/>
</dbReference>
<sequence>MRPGKIEIVASKPMATQRDLSLAYSPGVAVPVQAIADNPATAYDYTAKGNLVAVISNGTAILGMGNLGALASKPVMEGKAVLFKRFADVDSIDIELASEDTDALIEAIAMMEPSFGGINLEDIKAPECFIIEQALRERMNIPVMHDDQHGTAIIAAAGLINACLITGRKLDEVKVVVNGAGASALACTALIKSMGVRHENVLVCDTKGVIYPGRERVDQFKSAHAVKTDKRTLTEALVGADVVLGLSAKGAITPDMVKSMAPQPIIFAMANPDPEITPPEAKAVRPDAIVATGRSDYPNQVNNVLGFPFIFRGALDVSATAINEEMKIAAAKAIAELAREQVHEDVAAAYGEAQQFGRDYIIPAPFDPRLMEVVSMAVAKAAMDSGVATRPIEDFEAYRHQLKARLNPTTSVLTRVYEQVKANPKRMIFAEADNEVVLRAAIQYRDFGYGEPILVGRTQVILDKMAELGVPDPDSFRIENSMVSEHVAPMVEMLYERLKRRGFLQRDVQRMVNTDRNIFASGLLKLGVGDAMITGMTRPFAQTIKEVRRVLDPAPGKLAFGIHMLVGKNHTVFMADTTINERPSAEELAVIAKETAAVARRLGHEPRVAFLSYSTFGNPSGKWLEQTREAIRILDEEQVDFEYEGEMAPDAALNPKIMALYPFSRLSAPANVLIMPGLQSANISAKLLKEIGGTTSIGPMLIGAEKPVQIVPMTAIAPDVLTLAALAAAGITG</sequence>
<dbReference type="SMART" id="SM00919">
    <property type="entry name" value="Malic_M"/>
    <property type="match status" value="1"/>
</dbReference>
<keyword evidence="6 10" id="KW-0560">Oxidoreductase</keyword>
<evidence type="ECO:0000256" key="3">
    <source>
        <dbReference type="ARBA" id="ARBA00007686"/>
    </source>
</evidence>
<dbReference type="EMBL" id="JBHLTM010000027">
    <property type="protein sequence ID" value="MFC0684460.1"/>
    <property type="molecule type" value="Genomic_DNA"/>
</dbReference>
<evidence type="ECO:0000313" key="11">
    <source>
        <dbReference type="Proteomes" id="UP001589858"/>
    </source>
</evidence>
<evidence type="ECO:0000259" key="8">
    <source>
        <dbReference type="SMART" id="SM00919"/>
    </source>
</evidence>
<dbReference type="InterPro" id="IPR037062">
    <property type="entry name" value="Malic_N_dom_sf"/>
</dbReference>
<dbReference type="InterPro" id="IPR012301">
    <property type="entry name" value="Malic_N_dom"/>
</dbReference>
<evidence type="ECO:0000256" key="1">
    <source>
        <dbReference type="ARBA" id="ARBA00001936"/>
    </source>
</evidence>
<dbReference type="InterPro" id="IPR051674">
    <property type="entry name" value="Malate_Decarboxylase"/>
</dbReference>
<reference evidence="10 11" key="1">
    <citation type="submission" date="2024-09" db="EMBL/GenBank/DDBJ databases">
        <authorList>
            <person name="Sun Q."/>
            <person name="Mori K."/>
        </authorList>
    </citation>
    <scope>NUCLEOTIDE SEQUENCE [LARGE SCALE GENOMIC DNA]</scope>
    <source>
        <strain evidence="10 11">CICC 11035S</strain>
    </source>
</reference>
<evidence type="ECO:0000256" key="4">
    <source>
        <dbReference type="ARBA" id="ARBA00008756"/>
    </source>
</evidence>
<dbReference type="InterPro" id="IPR015884">
    <property type="entry name" value="Malic_enzyme_CS"/>
</dbReference>
<keyword evidence="7" id="KW-0511">Multifunctional enzyme</keyword>
<dbReference type="SUPFAM" id="SSF53659">
    <property type="entry name" value="Isocitrate/Isopropylmalate dehydrogenase-like"/>
    <property type="match status" value="1"/>
</dbReference>
<dbReference type="SUPFAM" id="SSF51735">
    <property type="entry name" value="NAD(P)-binding Rossmann-fold domains"/>
    <property type="match status" value="1"/>
</dbReference>
<dbReference type="Pfam" id="PF01515">
    <property type="entry name" value="PTA_PTB"/>
    <property type="match status" value="1"/>
</dbReference>